<dbReference type="RefSeq" id="WP_007824344.1">
    <property type="nucleotide sequence ID" value="NZ_JAVRER010000032.1"/>
</dbReference>
<feature type="domain" description="Antitoxin FitA-like ribbon-helix-helix" evidence="1">
    <location>
        <begin position="2"/>
        <end position="36"/>
    </location>
</feature>
<gene>
    <name evidence="2" type="ORF">RM574_19940</name>
</gene>
<evidence type="ECO:0000313" key="2">
    <source>
        <dbReference type="EMBL" id="MDT0417758.1"/>
    </source>
</evidence>
<dbReference type="InterPro" id="IPR010985">
    <property type="entry name" value="Ribbon_hlx_hlx"/>
</dbReference>
<dbReference type="Proteomes" id="UP001183607">
    <property type="component" value="Unassembled WGS sequence"/>
</dbReference>
<reference evidence="3" key="1">
    <citation type="submission" date="2023-07" db="EMBL/GenBank/DDBJ databases">
        <title>30 novel species of actinomycetes from the DSMZ collection.</title>
        <authorList>
            <person name="Nouioui I."/>
        </authorList>
    </citation>
    <scope>NUCLEOTIDE SEQUENCE [LARGE SCALE GENOMIC DNA]</scope>
    <source>
        <strain evidence="3">DSM 41982</strain>
    </source>
</reference>
<name>A0ABD5E9K1_9ACTN</name>
<protein>
    <recommendedName>
        <fullName evidence="1">Antitoxin FitA-like ribbon-helix-helix domain-containing protein</fullName>
    </recommendedName>
</protein>
<sequence length="75" mass="8660">MATVQIRNLDDEAYAILRRRAAESGRSLQEYLRIEVEELARRPSMDEVLDDLSDHAVSDVTMDEIVAIQREGRDR</sequence>
<dbReference type="AlphaFoldDB" id="A0ABD5E9K1"/>
<dbReference type="Pfam" id="PF22513">
    <property type="entry name" value="FitA-like_RHH"/>
    <property type="match status" value="1"/>
</dbReference>
<accession>A0ABD5E9K1</accession>
<comment type="caution">
    <text evidence="2">The sequence shown here is derived from an EMBL/GenBank/DDBJ whole genome shotgun (WGS) entry which is preliminary data.</text>
</comment>
<dbReference type="SUPFAM" id="SSF47598">
    <property type="entry name" value="Ribbon-helix-helix"/>
    <property type="match status" value="1"/>
</dbReference>
<dbReference type="InterPro" id="IPR053853">
    <property type="entry name" value="FitA-like_RHH"/>
</dbReference>
<dbReference type="EMBL" id="JAVRER010000032">
    <property type="protein sequence ID" value="MDT0417758.1"/>
    <property type="molecule type" value="Genomic_DNA"/>
</dbReference>
<proteinExistence type="predicted"/>
<evidence type="ECO:0000259" key="1">
    <source>
        <dbReference type="Pfam" id="PF22513"/>
    </source>
</evidence>
<evidence type="ECO:0000313" key="3">
    <source>
        <dbReference type="Proteomes" id="UP001183607"/>
    </source>
</evidence>
<organism evidence="2 3">
    <name type="scientific">Streptomyces evansiae</name>
    <dbReference type="NCBI Taxonomy" id="3075535"/>
    <lineage>
        <taxon>Bacteria</taxon>
        <taxon>Bacillati</taxon>
        <taxon>Actinomycetota</taxon>
        <taxon>Actinomycetes</taxon>
        <taxon>Kitasatosporales</taxon>
        <taxon>Streptomycetaceae</taxon>
        <taxon>Streptomyces</taxon>
    </lineage>
</organism>